<accession>A0A443KAN7</accession>
<proteinExistence type="predicted"/>
<feature type="transmembrane region" description="Helical" evidence="1">
    <location>
        <begin position="192"/>
        <end position="210"/>
    </location>
</feature>
<feature type="transmembrane region" description="Helical" evidence="1">
    <location>
        <begin position="160"/>
        <end position="180"/>
    </location>
</feature>
<feature type="transmembrane region" description="Helical" evidence="1">
    <location>
        <begin position="7"/>
        <end position="25"/>
    </location>
</feature>
<evidence type="ECO:0000313" key="2">
    <source>
        <dbReference type="EMBL" id="RWR29844.1"/>
    </source>
</evidence>
<keyword evidence="1" id="KW-1133">Transmembrane helix</keyword>
<keyword evidence="1" id="KW-0812">Transmembrane</keyword>
<name>A0A443KAN7_9RHOB</name>
<gene>
    <name evidence="2" type="ORF">D2T29_13740</name>
</gene>
<evidence type="ECO:0000313" key="3">
    <source>
        <dbReference type="Proteomes" id="UP000284451"/>
    </source>
</evidence>
<feature type="transmembrane region" description="Helical" evidence="1">
    <location>
        <begin position="37"/>
        <end position="56"/>
    </location>
</feature>
<dbReference type="EMBL" id="SAUY01000018">
    <property type="protein sequence ID" value="RWR29844.1"/>
    <property type="molecule type" value="Genomic_DNA"/>
</dbReference>
<feature type="transmembrane region" description="Helical" evidence="1">
    <location>
        <begin position="127"/>
        <end position="148"/>
    </location>
</feature>
<comment type="caution">
    <text evidence="2">The sequence shown here is derived from an EMBL/GenBank/DDBJ whole genome shotgun (WGS) entry which is preliminary data.</text>
</comment>
<reference evidence="2 3" key="2">
    <citation type="submission" date="2019-01" db="EMBL/GenBank/DDBJ databases">
        <authorList>
            <person name="Li Y."/>
        </authorList>
    </citation>
    <scope>NUCLEOTIDE SEQUENCE [LARGE SCALE GENOMIC DNA]</scope>
    <source>
        <strain evidence="2 3">07D10-4-3</strain>
    </source>
</reference>
<evidence type="ECO:0000256" key="1">
    <source>
        <dbReference type="SAM" id="Phobius"/>
    </source>
</evidence>
<dbReference type="Proteomes" id="UP000284451">
    <property type="component" value="Unassembled WGS sequence"/>
</dbReference>
<dbReference type="RefSeq" id="WP_128232901.1">
    <property type="nucleotide sequence ID" value="NZ_SAUY01000018.1"/>
</dbReference>
<sequence length="226" mass="24550">MHDSAKFLIWIVAFIGISLAIGLRFSRLVVEDGIFETLSALMFFGAAALAAVLAMRSGKQKPEMGRRTLWGLVAFNLLLGFSEISFGARLFGFQMPEMAGGGELDGGHDLAILAVRHIAGWTIGQRILLAAGVVLILGGITWLNARAAKNLAARLWNNPIYLRIACAFALLGAALLLDVINRYSLNAIEEVLEMSAALSMFAAFFGAVRWRPVFLDMHRARRSADG</sequence>
<reference evidence="2 3" key="1">
    <citation type="submission" date="2019-01" db="EMBL/GenBank/DDBJ databases">
        <title>Sinorhodobacter populi sp. nov. isolated from the symptomatic bark tissue of Populus euramericana canker.</title>
        <authorList>
            <person name="Xu G."/>
        </authorList>
    </citation>
    <scope>NUCLEOTIDE SEQUENCE [LARGE SCALE GENOMIC DNA]</scope>
    <source>
        <strain evidence="2 3">07D10-4-3</strain>
    </source>
</reference>
<dbReference type="AlphaFoldDB" id="A0A443KAN7"/>
<keyword evidence="1" id="KW-0472">Membrane</keyword>
<organism evidence="2 3">
    <name type="scientific">Paenirhodobacter populi</name>
    <dbReference type="NCBI Taxonomy" id="2306993"/>
    <lineage>
        <taxon>Bacteria</taxon>
        <taxon>Pseudomonadati</taxon>
        <taxon>Pseudomonadota</taxon>
        <taxon>Alphaproteobacteria</taxon>
        <taxon>Rhodobacterales</taxon>
        <taxon>Rhodobacter group</taxon>
        <taxon>Paenirhodobacter</taxon>
    </lineage>
</organism>
<feature type="transmembrane region" description="Helical" evidence="1">
    <location>
        <begin position="68"/>
        <end position="88"/>
    </location>
</feature>
<protein>
    <submittedName>
        <fullName evidence="2">Uncharacterized protein</fullName>
    </submittedName>
</protein>